<dbReference type="STRING" id="796925.A0A137PJB6"/>
<dbReference type="GO" id="GO:0005762">
    <property type="term" value="C:mitochondrial large ribosomal subunit"/>
    <property type="evidence" value="ECO:0007669"/>
    <property type="project" value="TreeGrafter"/>
</dbReference>
<gene>
    <name evidence="5" type="ORF">CONCODRAFT_76571</name>
</gene>
<name>A0A137PJB6_CONC2</name>
<keyword evidence="3" id="KW-0687">Ribonucleoprotein</keyword>
<accession>A0A137PJB6</accession>
<dbReference type="SUPFAM" id="SSF141091">
    <property type="entry name" value="L21p-like"/>
    <property type="match status" value="1"/>
</dbReference>
<dbReference type="GO" id="GO:0003723">
    <property type="term" value="F:RNA binding"/>
    <property type="evidence" value="ECO:0007669"/>
    <property type="project" value="InterPro"/>
</dbReference>
<dbReference type="EMBL" id="KQ964418">
    <property type="protein sequence ID" value="KXN75075.1"/>
    <property type="molecule type" value="Genomic_DNA"/>
</dbReference>
<dbReference type="InterPro" id="IPR001787">
    <property type="entry name" value="Ribosomal_bL21"/>
</dbReference>
<dbReference type="AlphaFoldDB" id="A0A137PJB6"/>
<dbReference type="Proteomes" id="UP000070444">
    <property type="component" value="Unassembled WGS sequence"/>
</dbReference>
<dbReference type="GO" id="GO:0003735">
    <property type="term" value="F:structural constituent of ribosome"/>
    <property type="evidence" value="ECO:0007669"/>
    <property type="project" value="InterPro"/>
</dbReference>
<dbReference type="OrthoDB" id="5994at2759"/>
<keyword evidence="2" id="KW-0689">Ribosomal protein</keyword>
<evidence type="ECO:0000256" key="1">
    <source>
        <dbReference type="ARBA" id="ARBA00008563"/>
    </source>
</evidence>
<evidence type="ECO:0000313" key="6">
    <source>
        <dbReference type="Proteomes" id="UP000070444"/>
    </source>
</evidence>
<evidence type="ECO:0000256" key="3">
    <source>
        <dbReference type="ARBA" id="ARBA00023274"/>
    </source>
</evidence>
<protein>
    <recommendedName>
        <fullName evidence="4">Large ribosomal subunit protein bL21m</fullName>
    </recommendedName>
</protein>
<organism evidence="5 6">
    <name type="scientific">Conidiobolus coronatus (strain ATCC 28846 / CBS 209.66 / NRRL 28638)</name>
    <name type="common">Delacroixia coronata</name>
    <dbReference type="NCBI Taxonomy" id="796925"/>
    <lineage>
        <taxon>Eukaryota</taxon>
        <taxon>Fungi</taxon>
        <taxon>Fungi incertae sedis</taxon>
        <taxon>Zoopagomycota</taxon>
        <taxon>Entomophthoromycotina</taxon>
        <taxon>Entomophthoromycetes</taxon>
        <taxon>Entomophthorales</taxon>
        <taxon>Ancylistaceae</taxon>
        <taxon>Conidiobolus</taxon>
    </lineage>
</organism>
<evidence type="ECO:0000256" key="2">
    <source>
        <dbReference type="ARBA" id="ARBA00022980"/>
    </source>
</evidence>
<proteinExistence type="inferred from homology"/>
<evidence type="ECO:0000313" key="5">
    <source>
        <dbReference type="EMBL" id="KXN75075.1"/>
    </source>
</evidence>
<dbReference type="GO" id="GO:0006412">
    <property type="term" value="P:translation"/>
    <property type="evidence" value="ECO:0007669"/>
    <property type="project" value="InterPro"/>
</dbReference>
<sequence length="179" mass="20678">MNTLLARTIRGLPKINWVQKPVNQIAAASLNRFLHSNAAMLVDTPSEPIATTNFSDKTKQLVNQLRDQTKYYAVVEIKGRKYTITELDNIVLNRNADLQIGDKIKLNQVLELGSKDFSILGEPLVSKEYFNIEATVMEHCRGPNINIIKHRPRKGYRREYNYRNYYTILKISKLEVNKL</sequence>
<dbReference type="InterPro" id="IPR028909">
    <property type="entry name" value="bL21-like"/>
</dbReference>
<reference evidence="5 6" key="1">
    <citation type="journal article" date="2015" name="Genome Biol. Evol.">
        <title>Phylogenomic analyses indicate that early fungi evolved digesting cell walls of algal ancestors of land plants.</title>
        <authorList>
            <person name="Chang Y."/>
            <person name="Wang S."/>
            <person name="Sekimoto S."/>
            <person name="Aerts A.L."/>
            <person name="Choi C."/>
            <person name="Clum A."/>
            <person name="LaButti K.M."/>
            <person name="Lindquist E.A."/>
            <person name="Yee Ngan C."/>
            <person name="Ohm R.A."/>
            <person name="Salamov A.A."/>
            <person name="Grigoriev I.V."/>
            <person name="Spatafora J.W."/>
            <person name="Berbee M.L."/>
        </authorList>
    </citation>
    <scope>NUCLEOTIDE SEQUENCE [LARGE SCALE GENOMIC DNA]</scope>
    <source>
        <strain evidence="5 6">NRRL 28638</strain>
    </source>
</reference>
<dbReference type="NCBIfam" id="TIGR00061">
    <property type="entry name" value="L21"/>
    <property type="match status" value="1"/>
</dbReference>
<dbReference type="Pfam" id="PF00829">
    <property type="entry name" value="Ribosomal_L21p"/>
    <property type="match status" value="1"/>
</dbReference>
<dbReference type="HAMAP" id="MF_01363">
    <property type="entry name" value="Ribosomal_bL21"/>
    <property type="match status" value="1"/>
</dbReference>
<dbReference type="InterPro" id="IPR036164">
    <property type="entry name" value="bL21-like_sf"/>
</dbReference>
<dbReference type="OMA" id="FAPFRHI"/>
<keyword evidence="6" id="KW-1185">Reference proteome</keyword>
<comment type="similarity">
    <text evidence="1">Belongs to the bacterial ribosomal protein bL21 family.</text>
</comment>
<dbReference type="PANTHER" id="PTHR21349:SF0">
    <property type="entry name" value="LARGE RIBOSOMAL SUBUNIT PROTEIN BL21M"/>
    <property type="match status" value="1"/>
</dbReference>
<evidence type="ECO:0000256" key="4">
    <source>
        <dbReference type="ARBA" id="ARBA00044129"/>
    </source>
</evidence>
<dbReference type="PANTHER" id="PTHR21349">
    <property type="entry name" value="50S RIBOSOMAL PROTEIN L21"/>
    <property type="match status" value="1"/>
</dbReference>